<keyword evidence="6" id="KW-0408">Iron</keyword>
<dbReference type="InterPro" id="IPR050121">
    <property type="entry name" value="Cytochrome_P450_monoxygenase"/>
</dbReference>
<feature type="transmembrane region" description="Helical" evidence="8">
    <location>
        <begin position="310"/>
        <end position="332"/>
    </location>
</feature>
<evidence type="ECO:0000313" key="9">
    <source>
        <dbReference type="EMBL" id="EQB45000.1"/>
    </source>
</evidence>
<reference evidence="10" key="1">
    <citation type="journal article" date="2013" name="Mol. Plant Microbe Interact.">
        <title>Global aspects of pacC regulation of pathogenicity genes in Colletotrichum gloeosporioides as revealed by transcriptome analysis.</title>
        <authorList>
            <person name="Alkan N."/>
            <person name="Meng X."/>
            <person name="Friedlander G."/>
            <person name="Reuveni E."/>
            <person name="Sukno S."/>
            <person name="Sherman A."/>
            <person name="Thon M."/>
            <person name="Fluhr R."/>
            <person name="Prusky D."/>
        </authorList>
    </citation>
    <scope>NUCLEOTIDE SEQUENCE [LARGE SCALE GENOMIC DNA]</scope>
    <source>
        <strain evidence="10">Cg-14</strain>
    </source>
</reference>
<dbReference type="InterPro" id="IPR001128">
    <property type="entry name" value="Cyt_P450"/>
</dbReference>
<dbReference type="GO" id="GO:0005506">
    <property type="term" value="F:iron ion binding"/>
    <property type="evidence" value="ECO:0007669"/>
    <property type="project" value="InterPro"/>
</dbReference>
<dbReference type="InterPro" id="IPR036396">
    <property type="entry name" value="Cyt_P450_sf"/>
</dbReference>
<name>T0L9X9_COLGC</name>
<evidence type="ECO:0000313" key="10">
    <source>
        <dbReference type="Proteomes" id="UP000015530"/>
    </source>
</evidence>
<protein>
    <submittedName>
        <fullName evidence="9">Cytochrome P450</fullName>
    </submittedName>
</protein>
<keyword evidence="5" id="KW-0560">Oxidoreductase</keyword>
<keyword evidence="3" id="KW-0349">Heme</keyword>
<dbReference type="PANTHER" id="PTHR24305:SF157">
    <property type="entry name" value="N-ACETYLTRYPTOPHAN 6-HYDROXYLASE IVOC-RELATED"/>
    <property type="match status" value="1"/>
</dbReference>
<dbReference type="SUPFAM" id="SSF48264">
    <property type="entry name" value="Cytochrome P450"/>
    <property type="match status" value="1"/>
</dbReference>
<accession>T0L9X9</accession>
<dbReference type="Gene3D" id="1.10.630.10">
    <property type="entry name" value="Cytochrome P450"/>
    <property type="match status" value="1"/>
</dbReference>
<keyword evidence="7" id="KW-0503">Monooxygenase</keyword>
<evidence type="ECO:0000256" key="7">
    <source>
        <dbReference type="ARBA" id="ARBA00023033"/>
    </source>
</evidence>
<gene>
    <name evidence="9" type="ORF">CGLO_16186</name>
</gene>
<keyword evidence="8" id="KW-1133">Transmembrane helix</keyword>
<keyword evidence="8" id="KW-0812">Transmembrane</keyword>
<feature type="transmembrane region" description="Helical" evidence="8">
    <location>
        <begin position="15"/>
        <end position="37"/>
    </location>
</feature>
<dbReference type="STRING" id="1237896.T0L9X9"/>
<comment type="cofactor">
    <cofactor evidence="1">
        <name>heme</name>
        <dbReference type="ChEBI" id="CHEBI:30413"/>
    </cofactor>
</comment>
<dbReference type="Proteomes" id="UP000015530">
    <property type="component" value="Unassembled WGS sequence"/>
</dbReference>
<evidence type="ECO:0000256" key="6">
    <source>
        <dbReference type="ARBA" id="ARBA00023004"/>
    </source>
</evidence>
<evidence type="ECO:0000256" key="5">
    <source>
        <dbReference type="ARBA" id="ARBA00023002"/>
    </source>
</evidence>
<keyword evidence="4" id="KW-0479">Metal-binding</keyword>
<dbReference type="GO" id="GO:0004497">
    <property type="term" value="F:monooxygenase activity"/>
    <property type="evidence" value="ECO:0007669"/>
    <property type="project" value="UniProtKB-KW"/>
</dbReference>
<comment type="similarity">
    <text evidence="2">Belongs to the cytochrome P450 family.</text>
</comment>
<dbReference type="OMA" id="WAQMYLI"/>
<dbReference type="Pfam" id="PF00067">
    <property type="entry name" value="p450"/>
    <property type="match status" value="1"/>
</dbReference>
<sequence length="392" mass="45005">MEKGAEGFSTRRQDFVYLLLAAVIAHRISLIVYRLYLSPLAKFPGPKIAAATSWYEGFWDLWNAQFPEVVKDMHEKYGPIVRINPRELVIQDADFYSQLYVPGGKRRTHTIMGMRAGLGMSDAIATTSQHELHHMRRKAVEGFFSKQSVTRMESRIHHEARRLDEKLRQLSGTEQVIHLDHAFSCVTGDLAAQFACGESPELIDEFEFNPEWHNSLMGILTMVPYVRNFPWINNVMRLVPVWVLKALNPELAGFRIFHLFSEGRIETIKREMNDQSKDDENTKSSIFHHILRSDLPEAEKATDRLNREAFALLAAGTITTAGTMTLITYFVLENPNIEKRLRQDLHQVTACYPETVPRWADLEKVTFLTACIKEGLRYVCNSPDEFDESEAE</sequence>
<dbReference type="GO" id="GO:0016705">
    <property type="term" value="F:oxidoreductase activity, acting on paired donors, with incorporation or reduction of molecular oxygen"/>
    <property type="evidence" value="ECO:0007669"/>
    <property type="project" value="InterPro"/>
</dbReference>
<evidence type="ECO:0000256" key="8">
    <source>
        <dbReference type="SAM" id="Phobius"/>
    </source>
</evidence>
<proteinExistence type="inferred from homology"/>
<evidence type="ECO:0000256" key="4">
    <source>
        <dbReference type="ARBA" id="ARBA00022723"/>
    </source>
</evidence>
<evidence type="ECO:0000256" key="2">
    <source>
        <dbReference type="ARBA" id="ARBA00010617"/>
    </source>
</evidence>
<dbReference type="OrthoDB" id="4842475at2759"/>
<evidence type="ECO:0000256" key="1">
    <source>
        <dbReference type="ARBA" id="ARBA00001971"/>
    </source>
</evidence>
<dbReference type="CDD" id="cd11062">
    <property type="entry name" value="CYP58-like"/>
    <property type="match status" value="1"/>
</dbReference>
<dbReference type="HOGENOM" id="CLU_001570_14_4_1"/>
<dbReference type="EMBL" id="AMYD01003839">
    <property type="protein sequence ID" value="EQB45000.1"/>
    <property type="molecule type" value="Genomic_DNA"/>
</dbReference>
<dbReference type="GO" id="GO:0020037">
    <property type="term" value="F:heme binding"/>
    <property type="evidence" value="ECO:0007669"/>
    <property type="project" value="InterPro"/>
</dbReference>
<keyword evidence="8" id="KW-0472">Membrane</keyword>
<dbReference type="AlphaFoldDB" id="T0L9X9"/>
<comment type="caution">
    <text evidence="9">The sequence shown here is derived from an EMBL/GenBank/DDBJ whole genome shotgun (WGS) entry which is preliminary data.</text>
</comment>
<organism evidence="9 10">
    <name type="scientific">Colletotrichum gloeosporioides (strain Cg-14)</name>
    <name type="common">Anthracnose fungus</name>
    <name type="synonym">Glomerella cingulata</name>
    <dbReference type="NCBI Taxonomy" id="1237896"/>
    <lineage>
        <taxon>Eukaryota</taxon>
        <taxon>Fungi</taxon>
        <taxon>Dikarya</taxon>
        <taxon>Ascomycota</taxon>
        <taxon>Pezizomycotina</taxon>
        <taxon>Sordariomycetes</taxon>
        <taxon>Hypocreomycetidae</taxon>
        <taxon>Glomerellales</taxon>
        <taxon>Glomerellaceae</taxon>
        <taxon>Colletotrichum</taxon>
        <taxon>Colletotrichum gloeosporioides species complex</taxon>
    </lineage>
</organism>
<evidence type="ECO:0000256" key="3">
    <source>
        <dbReference type="ARBA" id="ARBA00022617"/>
    </source>
</evidence>
<dbReference type="PANTHER" id="PTHR24305">
    <property type="entry name" value="CYTOCHROME P450"/>
    <property type="match status" value="1"/>
</dbReference>